<dbReference type="InterPro" id="IPR036388">
    <property type="entry name" value="WH-like_DNA-bd_sf"/>
</dbReference>
<dbReference type="Proteomes" id="UP001501791">
    <property type="component" value="Unassembled WGS sequence"/>
</dbReference>
<gene>
    <name evidence="3" type="ORF">GCM10009691_31880</name>
</gene>
<name>A0ABP4N7K8_9MICO</name>
<comment type="caution">
    <text evidence="3">The sequence shown here is derived from an EMBL/GenBank/DDBJ whole genome shotgun (WGS) entry which is preliminary data.</text>
</comment>
<organism evidence="3 4">
    <name type="scientific">Brevibacterium picturae</name>
    <dbReference type="NCBI Taxonomy" id="260553"/>
    <lineage>
        <taxon>Bacteria</taxon>
        <taxon>Bacillati</taxon>
        <taxon>Actinomycetota</taxon>
        <taxon>Actinomycetes</taxon>
        <taxon>Micrococcales</taxon>
        <taxon>Brevibacteriaceae</taxon>
        <taxon>Brevibacterium</taxon>
    </lineage>
</organism>
<dbReference type="EMBL" id="BAAALY010000016">
    <property type="protein sequence ID" value="GAA1555175.1"/>
    <property type="molecule type" value="Genomic_DNA"/>
</dbReference>
<proteinExistence type="predicted"/>
<reference evidence="4" key="1">
    <citation type="journal article" date="2019" name="Int. J. Syst. Evol. Microbiol.">
        <title>The Global Catalogue of Microorganisms (GCM) 10K type strain sequencing project: providing services to taxonomists for standard genome sequencing and annotation.</title>
        <authorList>
            <consortium name="The Broad Institute Genomics Platform"/>
            <consortium name="The Broad Institute Genome Sequencing Center for Infectious Disease"/>
            <person name="Wu L."/>
            <person name="Ma J."/>
        </authorList>
    </citation>
    <scope>NUCLEOTIDE SEQUENCE [LARGE SCALE GENOMIC DNA]</scope>
    <source>
        <strain evidence="4">JCM 13319</strain>
    </source>
</reference>
<feature type="domain" description="Methylated-DNA-[protein]-cysteine S-methyltransferase DNA binding" evidence="2">
    <location>
        <begin position="7"/>
        <end position="68"/>
    </location>
</feature>
<sequence length="94" mass="10112">MVDLIDEVRSSVNSIPEGMVASYGDIGAHFGVGARRIGRIMGTLDDDVAWWRVVCSDGWPAVCHGGTAPQILAAEGTPFAGERVDMKHARHCFD</sequence>
<evidence type="ECO:0000313" key="4">
    <source>
        <dbReference type="Proteomes" id="UP001501791"/>
    </source>
</evidence>
<dbReference type="InterPro" id="IPR014048">
    <property type="entry name" value="MethylDNA_cys_MeTrfase_DNA-bd"/>
</dbReference>
<dbReference type="RefSeq" id="WP_346036789.1">
    <property type="nucleotide sequence ID" value="NZ_BAAALY010000016.1"/>
</dbReference>
<dbReference type="InterPro" id="IPR036217">
    <property type="entry name" value="MethylDNA_cys_MeTrfase_DNAb"/>
</dbReference>
<evidence type="ECO:0000259" key="2">
    <source>
        <dbReference type="Pfam" id="PF01035"/>
    </source>
</evidence>
<keyword evidence="4" id="KW-1185">Reference proteome</keyword>
<dbReference type="SUPFAM" id="SSF46767">
    <property type="entry name" value="Methylated DNA-protein cysteine methyltransferase, C-terminal domain"/>
    <property type="match status" value="1"/>
</dbReference>
<keyword evidence="1" id="KW-0227">DNA damage</keyword>
<evidence type="ECO:0000256" key="1">
    <source>
        <dbReference type="ARBA" id="ARBA00022763"/>
    </source>
</evidence>
<accession>A0ABP4N7K8</accession>
<dbReference type="InterPro" id="IPR052520">
    <property type="entry name" value="ATL_DNA_repair"/>
</dbReference>
<dbReference type="Pfam" id="PF01035">
    <property type="entry name" value="DNA_binding_1"/>
    <property type="match status" value="1"/>
</dbReference>
<protein>
    <submittedName>
        <fullName evidence="3">MGMT family protein</fullName>
    </submittedName>
</protein>
<dbReference type="PANTHER" id="PTHR42942:SF1">
    <property type="entry name" value="ALKYLTRANSFERASE-LIKE PROTEIN 1"/>
    <property type="match status" value="1"/>
</dbReference>
<dbReference type="Gene3D" id="1.10.10.10">
    <property type="entry name" value="Winged helix-like DNA-binding domain superfamily/Winged helix DNA-binding domain"/>
    <property type="match status" value="1"/>
</dbReference>
<evidence type="ECO:0000313" key="3">
    <source>
        <dbReference type="EMBL" id="GAA1555175.1"/>
    </source>
</evidence>
<dbReference type="PANTHER" id="PTHR42942">
    <property type="entry name" value="6-O-METHYLGUANINE DNA METHYLTRANSFERASE"/>
    <property type="match status" value="1"/>
</dbReference>